<dbReference type="OrthoDB" id="129353at2759"/>
<dbReference type="InParanoid" id="D8PT97"/>
<name>D8PT97_SCHCM</name>
<dbReference type="InterPro" id="IPR036420">
    <property type="entry name" value="BRCT_dom_sf"/>
</dbReference>
<evidence type="ECO:0000259" key="2">
    <source>
        <dbReference type="PROSITE" id="PS50172"/>
    </source>
</evidence>
<feature type="domain" description="BRCT" evidence="2">
    <location>
        <begin position="1"/>
        <end position="39"/>
    </location>
</feature>
<dbReference type="EMBL" id="GL377303">
    <property type="protein sequence ID" value="EFJ00476.1"/>
    <property type="molecule type" value="Genomic_DNA"/>
</dbReference>
<dbReference type="PANTHER" id="PTHR15321:SF3">
    <property type="entry name" value="TP53-BINDING PROTEIN 1"/>
    <property type="match status" value="1"/>
</dbReference>
<dbReference type="GO" id="GO:0000077">
    <property type="term" value="P:DNA damage checkpoint signaling"/>
    <property type="evidence" value="ECO:0007669"/>
    <property type="project" value="TreeGrafter"/>
</dbReference>
<dbReference type="VEuPathDB" id="FungiDB:SCHCODRAFT_02485488"/>
<dbReference type="HOGENOM" id="CLU_1462142_0_0_1"/>
<reference evidence="3 4" key="1">
    <citation type="journal article" date="2010" name="Nat. Biotechnol.">
        <title>Genome sequence of the model mushroom Schizophyllum commune.</title>
        <authorList>
            <person name="Ohm R.A."/>
            <person name="de Jong J.F."/>
            <person name="Lugones L.G."/>
            <person name="Aerts A."/>
            <person name="Kothe E."/>
            <person name="Stajich J.E."/>
            <person name="de Vries R.P."/>
            <person name="Record E."/>
            <person name="Levasseur A."/>
            <person name="Baker S.E."/>
            <person name="Bartholomew K.A."/>
            <person name="Coutinho P.M."/>
            <person name="Erdmann S."/>
            <person name="Fowler T.J."/>
            <person name="Gathman A.C."/>
            <person name="Lombard V."/>
            <person name="Henrissat B."/>
            <person name="Knabe N."/>
            <person name="Kuees U."/>
            <person name="Lilly W.W."/>
            <person name="Lindquist E."/>
            <person name="Lucas S."/>
            <person name="Magnuson J.K."/>
            <person name="Piumi F."/>
            <person name="Raudaskoski M."/>
            <person name="Salamov A."/>
            <person name="Schmutz J."/>
            <person name="Schwarze F.W.M.R."/>
            <person name="vanKuyk P.A."/>
            <person name="Horton J.S."/>
            <person name="Grigoriev I.V."/>
            <person name="Woesten H.A.B."/>
        </authorList>
    </citation>
    <scope>NUCLEOTIDE SEQUENCE [LARGE SCALE GENOMIC DNA]</scope>
    <source>
        <strain evidence="4">H4-8 / FGSC 9210</strain>
    </source>
</reference>
<dbReference type="PANTHER" id="PTHR15321">
    <property type="entry name" value="TUMOR SUPPRESSOR P53-BINDING PROTEIN 1"/>
    <property type="match status" value="1"/>
</dbReference>
<dbReference type="Gene3D" id="3.40.50.10190">
    <property type="entry name" value="BRCT domain"/>
    <property type="match status" value="1"/>
</dbReference>
<dbReference type="OMA" id="GARFTQM"/>
<gene>
    <name evidence="3" type="ORF">SCHCODRAFT_84621</name>
</gene>
<keyword evidence="1" id="KW-0732">Signal</keyword>
<accession>D8PT97</accession>
<dbReference type="eggNOG" id="KOG3548">
    <property type="taxonomic scope" value="Eukaryota"/>
</dbReference>
<dbReference type="GO" id="GO:0045944">
    <property type="term" value="P:positive regulation of transcription by RNA polymerase II"/>
    <property type="evidence" value="ECO:0007669"/>
    <property type="project" value="TreeGrafter"/>
</dbReference>
<sequence>MRTIKFLTALACGVPCVRQDWVTESLVRSKLQDWRHYLLPQGLSVTYNMSVTQMVDVRWGEDRAHLDLLHGKTGKLRLLDNLRIALVGRDLMPRANAAANSKAEPGIAKVLICMGARSVEVVSREQAIANRLGHYDLIILRTGENTPTSPPASLRSKNVCSWDWAKDCLSLSRLLPYTWPAPAED</sequence>
<dbReference type="SUPFAM" id="SSF52113">
    <property type="entry name" value="BRCT domain"/>
    <property type="match status" value="2"/>
</dbReference>
<evidence type="ECO:0000313" key="3">
    <source>
        <dbReference type="EMBL" id="EFJ00476.1"/>
    </source>
</evidence>
<dbReference type="GO" id="GO:0005634">
    <property type="term" value="C:nucleus"/>
    <property type="evidence" value="ECO:0007669"/>
    <property type="project" value="TreeGrafter"/>
</dbReference>
<dbReference type="STRING" id="578458.D8PT97"/>
<dbReference type="Proteomes" id="UP000007431">
    <property type="component" value="Unassembled WGS sequence"/>
</dbReference>
<keyword evidence="4" id="KW-1185">Reference proteome</keyword>
<evidence type="ECO:0000313" key="4">
    <source>
        <dbReference type="Proteomes" id="UP000007431"/>
    </source>
</evidence>
<feature type="chain" id="PRO_5003120305" evidence="1">
    <location>
        <begin position="20"/>
        <end position="185"/>
    </location>
</feature>
<dbReference type="GeneID" id="9594631"/>
<proteinExistence type="predicted"/>
<feature type="signal peptide" evidence="1">
    <location>
        <begin position="1"/>
        <end position="19"/>
    </location>
</feature>
<evidence type="ECO:0000256" key="1">
    <source>
        <dbReference type="SAM" id="SignalP"/>
    </source>
</evidence>
<dbReference type="RefSeq" id="XP_003035378.1">
    <property type="nucleotide sequence ID" value="XM_003035332.1"/>
</dbReference>
<dbReference type="PROSITE" id="PS50172">
    <property type="entry name" value="BRCT"/>
    <property type="match status" value="1"/>
</dbReference>
<dbReference type="InterPro" id="IPR047252">
    <property type="entry name" value="TP53BP1-like"/>
</dbReference>
<dbReference type="InterPro" id="IPR001357">
    <property type="entry name" value="BRCT_dom"/>
</dbReference>
<organism evidence="4">
    <name type="scientific">Schizophyllum commune (strain H4-8 / FGSC 9210)</name>
    <name type="common">Split gill fungus</name>
    <dbReference type="NCBI Taxonomy" id="578458"/>
    <lineage>
        <taxon>Eukaryota</taxon>
        <taxon>Fungi</taxon>
        <taxon>Dikarya</taxon>
        <taxon>Basidiomycota</taxon>
        <taxon>Agaricomycotina</taxon>
        <taxon>Agaricomycetes</taxon>
        <taxon>Agaricomycetidae</taxon>
        <taxon>Agaricales</taxon>
        <taxon>Schizophyllaceae</taxon>
        <taxon>Schizophyllum</taxon>
    </lineage>
</organism>
<dbReference type="GO" id="GO:0042393">
    <property type="term" value="F:histone binding"/>
    <property type="evidence" value="ECO:0007669"/>
    <property type="project" value="TreeGrafter"/>
</dbReference>
<dbReference type="AlphaFoldDB" id="D8PT97"/>
<dbReference type="KEGG" id="scm:SCHCO_02485488"/>
<protein>
    <submittedName>
        <fullName evidence="3">Expressed protein</fullName>
    </submittedName>
</protein>